<gene>
    <name evidence="3" type="ORF">AK830_g5694</name>
</gene>
<dbReference type="EMBL" id="LKCW01000075">
    <property type="protein sequence ID" value="KPM40824.1"/>
    <property type="molecule type" value="Genomic_DNA"/>
</dbReference>
<feature type="compositionally biased region" description="Basic and acidic residues" evidence="1">
    <location>
        <begin position="116"/>
        <end position="127"/>
    </location>
</feature>
<organism evidence="3 4">
    <name type="scientific">Neonectria ditissima</name>
    <dbReference type="NCBI Taxonomy" id="78410"/>
    <lineage>
        <taxon>Eukaryota</taxon>
        <taxon>Fungi</taxon>
        <taxon>Dikarya</taxon>
        <taxon>Ascomycota</taxon>
        <taxon>Pezizomycotina</taxon>
        <taxon>Sordariomycetes</taxon>
        <taxon>Hypocreomycetidae</taxon>
        <taxon>Hypocreales</taxon>
        <taxon>Nectriaceae</taxon>
        <taxon>Neonectria</taxon>
    </lineage>
</organism>
<keyword evidence="2" id="KW-0812">Transmembrane</keyword>
<name>A0A0P7BL73_9HYPO</name>
<reference evidence="3 4" key="1">
    <citation type="submission" date="2015-09" db="EMBL/GenBank/DDBJ databases">
        <title>Draft genome of a European isolate of the apple canker pathogen Neonectria ditissima.</title>
        <authorList>
            <person name="Gomez-Cortecero A."/>
            <person name="Harrison R.J."/>
            <person name="Armitage A.D."/>
        </authorList>
    </citation>
    <scope>NUCLEOTIDE SEQUENCE [LARGE SCALE GENOMIC DNA]</scope>
    <source>
        <strain evidence="3 4">R09/05</strain>
    </source>
</reference>
<dbReference type="AlphaFoldDB" id="A0A0P7BL73"/>
<feature type="transmembrane region" description="Helical" evidence="2">
    <location>
        <begin position="50"/>
        <end position="70"/>
    </location>
</feature>
<evidence type="ECO:0000313" key="4">
    <source>
        <dbReference type="Proteomes" id="UP000050424"/>
    </source>
</evidence>
<evidence type="ECO:0000256" key="2">
    <source>
        <dbReference type="SAM" id="Phobius"/>
    </source>
</evidence>
<sequence length="158" mass="17625">MYLDESSAALASSAGAFEMTRLRPREAEDSCHPRPNMDLCEKSQASTSTVLVGVLLAMLFCLFCFFGFLYHLHRKRTKRDVQEDIKGQELEDYGIELSAAPAKTSRMPQAPPPAQMRRETSDAREADPPPSYRMSQESLSPSLRKAMGVAPRDVLSNK</sequence>
<comment type="caution">
    <text evidence="3">The sequence shown here is derived from an EMBL/GenBank/DDBJ whole genome shotgun (WGS) entry which is preliminary data.</text>
</comment>
<accession>A0A0P7BL73</accession>
<dbReference type="OrthoDB" id="5125452at2759"/>
<evidence type="ECO:0000313" key="3">
    <source>
        <dbReference type="EMBL" id="KPM40824.1"/>
    </source>
</evidence>
<feature type="region of interest" description="Disordered" evidence="1">
    <location>
        <begin position="96"/>
        <end position="158"/>
    </location>
</feature>
<evidence type="ECO:0000256" key="1">
    <source>
        <dbReference type="SAM" id="MobiDB-lite"/>
    </source>
</evidence>
<keyword evidence="2" id="KW-0472">Membrane</keyword>
<proteinExistence type="predicted"/>
<keyword evidence="2" id="KW-1133">Transmembrane helix</keyword>
<protein>
    <submittedName>
        <fullName evidence="3">Uncharacterized protein</fullName>
    </submittedName>
</protein>
<dbReference type="Proteomes" id="UP000050424">
    <property type="component" value="Unassembled WGS sequence"/>
</dbReference>
<keyword evidence="4" id="KW-1185">Reference proteome</keyword>